<dbReference type="EMBL" id="CP078063">
    <property type="protein sequence ID" value="UVE51290.1"/>
    <property type="molecule type" value="Genomic_DNA"/>
</dbReference>
<feature type="region of interest" description="Disordered" evidence="1">
    <location>
        <begin position="1194"/>
        <end position="1228"/>
    </location>
</feature>
<feature type="transmembrane region" description="Helical" evidence="2">
    <location>
        <begin position="2026"/>
        <end position="2045"/>
    </location>
</feature>
<feature type="region of interest" description="Disordered" evidence="1">
    <location>
        <begin position="1969"/>
        <end position="2026"/>
    </location>
</feature>
<evidence type="ECO:0000256" key="2">
    <source>
        <dbReference type="SAM" id="Phobius"/>
    </source>
</evidence>
<feature type="region of interest" description="Disordered" evidence="1">
    <location>
        <begin position="664"/>
        <end position="686"/>
    </location>
</feature>
<reference evidence="3" key="1">
    <citation type="submission" date="2021-07" db="EMBL/GenBank/DDBJ databases">
        <title>Studies on halocins as antimicrobial molecules from haloarchaea.</title>
        <authorList>
            <person name="Kumar S."/>
            <person name="Khare S.K."/>
        </authorList>
    </citation>
    <scope>NUCLEOTIDE SEQUENCE</scope>
    <source>
        <strain evidence="3">NCIM 5678</strain>
    </source>
</reference>
<feature type="compositionally biased region" description="Low complexity" evidence="1">
    <location>
        <begin position="1977"/>
        <end position="1989"/>
    </location>
</feature>
<keyword evidence="2" id="KW-0472">Membrane</keyword>
<keyword evidence="2" id="KW-0812">Transmembrane</keyword>
<gene>
    <name evidence="3" type="ORF">KU306_05240</name>
</gene>
<dbReference type="RefSeq" id="WP_258303095.1">
    <property type="nucleotide sequence ID" value="NZ_CP078063.1"/>
</dbReference>
<feature type="compositionally biased region" description="Gly residues" evidence="1">
    <location>
        <begin position="1639"/>
        <end position="1648"/>
    </location>
</feature>
<name>A0ABY5RJE5_HALLR</name>
<feature type="region of interest" description="Disordered" evidence="1">
    <location>
        <begin position="1504"/>
        <end position="1543"/>
    </location>
</feature>
<feature type="compositionally biased region" description="Polar residues" evidence="1">
    <location>
        <begin position="1504"/>
        <end position="1513"/>
    </location>
</feature>
<organism evidence="3 4">
    <name type="scientific">Haloferax larsenii</name>
    <dbReference type="NCBI Taxonomy" id="302484"/>
    <lineage>
        <taxon>Archaea</taxon>
        <taxon>Methanobacteriati</taxon>
        <taxon>Methanobacteriota</taxon>
        <taxon>Stenosarchaea group</taxon>
        <taxon>Halobacteria</taxon>
        <taxon>Halobacteriales</taxon>
        <taxon>Haloferacaceae</taxon>
        <taxon>Haloferax</taxon>
    </lineage>
</organism>
<evidence type="ECO:0000313" key="4">
    <source>
        <dbReference type="Proteomes" id="UP001058330"/>
    </source>
</evidence>
<evidence type="ECO:0008006" key="5">
    <source>
        <dbReference type="Google" id="ProtNLM"/>
    </source>
</evidence>
<feature type="compositionally biased region" description="Polar residues" evidence="1">
    <location>
        <begin position="672"/>
        <end position="686"/>
    </location>
</feature>
<proteinExistence type="predicted"/>
<dbReference type="GeneID" id="74528280"/>
<evidence type="ECO:0000313" key="3">
    <source>
        <dbReference type="EMBL" id="UVE51290.1"/>
    </source>
</evidence>
<feature type="compositionally biased region" description="Polar residues" evidence="1">
    <location>
        <begin position="1194"/>
        <end position="1219"/>
    </location>
</feature>
<keyword evidence="4" id="KW-1185">Reference proteome</keyword>
<protein>
    <recommendedName>
        <fullName evidence="5">PGF-pre-PGF domain-containing protein</fullName>
    </recommendedName>
</protein>
<feature type="region of interest" description="Disordered" evidence="1">
    <location>
        <begin position="1584"/>
        <end position="1715"/>
    </location>
</feature>
<dbReference type="Proteomes" id="UP001058330">
    <property type="component" value="Chromosome"/>
</dbReference>
<dbReference type="Gene3D" id="2.60.40.10">
    <property type="entry name" value="Immunoglobulins"/>
    <property type="match status" value="1"/>
</dbReference>
<feature type="compositionally biased region" description="Gly residues" evidence="1">
    <location>
        <begin position="1656"/>
        <end position="1678"/>
    </location>
</feature>
<feature type="compositionally biased region" description="Basic and acidic residues" evidence="1">
    <location>
        <begin position="1680"/>
        <end position="1690"/>
    </location>
</feature>
<feature type="compositionally biased region" description="Low complexity" evidence="1">
    <location>
        <begin position="1514"/>
        <end position="1543"/>
    </location>
</feature>
<feature type="region of interest" description="Disordered" evidence="1">
    <location>
        <begin position="1772"/>
        <end position="1792"/>
    </location>
</feature>
<evidence type="ECO:0000256" key="1">
    <source>
        <dbReference type="SAM" id="MobiDB-lite"/>
    </source>
</evidence>
<keyword evidence="2" id="KW-1133">Transmembrane helix</keyword>
<feature type="compositionally biased region" description="Polar residues" evidence="1">
    <location>
        <begin position="1700"/>
        <end position="1715"/>
    </location>
</feature>
<accession>A0ABY5RJE5</accession>
<dbReference type="InterPro" id="IPR013783">
    <property type="entry name" value="Ig-like_fold"/>
</dbReference>
<sequence>MGKDSRTAVRAFLTSLFVLSAVVFAPAASVGVSPGPVVASAASAPVITNFTAENTGGQTVEISFSSSKSLQQIDVGFYNSSLNLTDFEKVTEYNIDESSFSTSNTTAPYHYTATHTASEDGNYTAELLVAKGDDGNNGASGEKQTVIVDTTPPDISNLAVTDDADGNGYVTTGNDVTVSATVVENTTSIDAVTANLSAFGAGAAEPLSATGGDTYETTITVGAEGAPTEGNHSVTVTATDTDGTGNEGNATTGTTLTVDTSTPSVSNVQFTGTAVQDGVLNDGDTFGIEAVITDGPAGQTLDGAQLTADLSSFGAGSAVVLTKDTGDTYTATATADGSAAAPDGYYNATVTAVDRVGQSDSNESGSVAISAPPDITAYSVTNPSGQNLTVSFDSSETLSDIEVSVSGPSTTTLTDADFTESSGTYTATWNTSTEGDFTADLLVANDSTDLNGAGGRSDTATVDTIDPSVTNPTLVDVSDGDGVVADGDDVRIHANVTDATSDIASVTFDARDFGWGHAGESEALTDGDGDDVYDFTATVNAANAASDGTYPVQLTATDADGNVESVTTSTLVLDTAAPTLTDVSITDTTDGDGIVEDGDTIEIRANSTDATSGVVTVTADASAFGAGSAVTLTDSGGDTYTGTVTVDAATASGEGTYAVAVTTTDDGDNERTGSSGTLALNTAPPTITNPTVTDATNGNGVVADADSITVSATVTDVTAVSAVTANLSAFGAGTAVSLTDGDGDDTYDATVSVDDASASPDGAYSVDVTATDEKAKSASATTATLTLDTTAPSATGVTISDDGDRLVADGDSVTVSVDVTDATTVGSVTANLSAFGAGTTVSLTDGDGDDTYDATVTVDGASASPDGNHSVEVVAGDDHGNDVTVTTDELTLDATPPGSFSPIVEDVANGDGVVGDGESIRVTATVSDATSGVVNVTANLSAFGAGVVELTHVTGDTYNATASVDDASAAADGTHSVVVRATDEAGNDRNQSAGDLTLDTDAPVVTDATLTDATNGNGVVADGDSVTLSANVTDATTIQNVTADASAFGAGSAVTLTNTGGDRYEATFTVDGGNATLGSQSLTVAAEDAQGRTQTASTGSLTVDTVKPTISDVSLADDGDRVVGDGDDLTVTATVSDGESSIGAVTADLTDFGLGAAVTLSHASGNTYEATASVDGAAASPDGNHTVTVTVADAGSNTRSNTTEEITLDTTAPVLSNSSVTDATDGDGAVDGGDQLTLNVTVADDTALSGVTADASAFGAGPAVSLSDPDGDGEYGATVTVSESGTTDGAQSVTFAAVDTADNEGTKAVSGPTLDTTPPGLSNTSLTDATDGNGVVANGSAVTISADVTDLTTVSTVVADTSAFGAGSTVTLSDADNDDTYTATITVDEAGVSSDGSHDVTVQATDGQGNTQTATTTQLTVDTAAPSLSGVSITDATDGDGTVSDGDELVVSATVSDATSSVSAVVVDASAFGAGSAVALTDGDSDGTYESTLVVDGAGVSADGSQSVSVTANDSGGTAQTAATGTLTLDTTPPATSGLSLTDVTDGDGTVGVGDTITVSVTVADATTSVDSVTVFLSDFGVASPVDLTDGDGDDTYETTVSVGSGASDGTQSVTLVVEDTVGNDGVEQSNTVSVEVDGGSGGDGDGSGGDDSDDGAGGSGGGDLADEGGSSGGGSTGGDSDRSSSDDRSQSATVVRVENATTDGRATNVSVENSARNEPVAVDFGGEVATDGMNLTRLTVTTTHEGNYSLSVAGDSPLLDASAPGEVVDVTAESGAEPTAEADADAPTDDPTAQFDGVVLGSLRVDHKISDSTIDAAAFTVDLDSDRLARLGVGADELSLYRYHDGAWNRVETTVERRDGGTHTLRANAPGLSRFVVGVDSDTLLSVDGATLSRPSVSTDQPLTVSAELSNPRGFGVKKTVAVTANGAVVGTRDVTLDAGERATVSLDVTLDHGGVTNISVDGVSAGTVTVRPDGQSATATTTQTSTSNSARGDGDNTETEQTASSATPEEPTGERSTTATDTPGFGVVVAVGAVAVLAVVARVRTRREKGQ</sequence>
<feature type="compositionally biased region" description="Polar residues" evidence="1">
    <location>
        <begin position="1598"/>
        <end position="1615"/>
    </location>
</feature>